<dbReference type="Pfam" id="PF14678">
    <property type="entry name" value="FANCI_S4"/>
    <property type="match status" value="1"/>
</dbReference>
<feature type="domain" description="FANCI helical" evidence="4">
    <location>
        <begin position="262"/>
        <end position="339"/>
    </location>
</feature>
<dbReference type="InterPro" id="IPR029315">
    <property type="entry name" value="FANCI_S2"/>
</dbReference>
<evidence type="ECO:0000259" key="2">
    <source>
        <dbReference type="Pfam" id="PF14676"/>
    </source>
</evidence>
<sequence>MLNEYQVSAVNEEMEQEVLLNIGNPDKIKSILVSKRVNEILGLVDRLLLSEEADTTVSLLEAATYGMYSHEELLDICEGLIDRLWINPIHESYRTIFALFLNDAVEYLEDWKLERLCVHIIRKLPKDCSHGSCIFTTLGKAILRLESSPVVVTPMFESLCNEEWSPGNALQLIESLKDYPMSLQNKGLLLKKILPKLSQLDNHSFTRALNTVFLFSCSKTLSLTLNHLRVEFMSETTKLTADLKDETFSLVFELCTQSTQFGLEMLLVVKSLPQDVILSEFIFSLLLTVLPIPYLQAQSLRLLSTTLLAAFADGRLISESAFLRGFCNAPDDPATLILRISQQCLSASGKHLTQGLVLLGFGLLRASAHNPGSALLTSRRTRATSAVKSHKPNTSPFVPQHHINVRVGRLAMEVLVHLFKHCPQMRQSIMDILANILWTESSSPIALKLADLLADMGAASPLEVAVLADRLEPVINSIGLIPVELSIGLVHALLPLIRAGNQLVDAWNTSQQPTENPMGAIRTRLFTTLCKAASSPRVHYRRTAVACFLILLKHLKVSVSAFRSASQHSSGNLSQGTQFTQTQATQLNPHLLYSQLQSTQLAEQAVVLPCDVDQNEALCTEIVSVLHRIIFSAFFRSQAGSLLEDPENKVKSDIYWGLCEVVTRNKGLCEPVLNMYLRLLLASLSPSFLREIKRTQPLASLTVPTMVEPSQPALGPSGPPVHLDDLITTHGNTGTEVRRADHPDILVWCLQSVLTLPQFGLSWRQYRLKRAQARASSANESGEESSESASMGFSQFTQSTVTGSVACGRAVSTSLFSKAVTLLLSLSDSLRLTPLDDFGLNPDTDFANTSAGNLNRERANLLLGLYDACLELELKDPLELISASGSQQTQSGNQAESSWSRIRQLFARRVALSNLLCNRTSSSSSQASAGSLLLPTFGQGAHFRPGLLILGLTSASQSGLSRVLRASSTSDASNSLAYHMLLTISTRLSQFTRCAGGGIPYAYRDLLVQAIASILRHVIRYYNHKLLVDLDPSTTPSASAATANTSALSIGVSDSDPANTAKARSSSPTATYSAALSVLDVAFTLAMDYLGSKRFHRLAVRIYSTTSDPGYRYPQFEQHAASEFAGEGEEDNEDDSLERRNADVTPAQALSAVIKLIKGWITKLLNPNSGTSFVSTQRVSSHAVSHTRDLVVLVPLLVRLCRARATIGSDESSRTANIVGNMYGGLDRVLAWLIRLMRSAAPQSSSKPGSEATNLLTAARVQLVSQTVWLAHLVETFSNEPSQVSDSQLNLDYLLTTLATDIHHTLKDASVAQDTSYLPDDSEGTVTFPMVTRVSALPLLNLLYSTVRQLVSEFEWLLAHLAPSLGGRMVADNSKMDELRAEGNSREEALCTRLSTVGESLSELLKTAIPAPSAHADNLLEVSARVFNFLTQFVKYYLKIVRRRCGRFPVLFERLVRVYGKEVSPNAYSFISYIQHAESEKLKGIQDKQPLKKTEKNGQKTGASSKKTSQPASIPQTVMSRSIKDSRVIPQLVFSIEQYERFLMQLSKLSKVNLMRNVKLAVSRDFRINTATVAAQLERSALLSPSSDSDVEIQDENIEPVNENNIAPAAATEVDNSNQSSTDCPPMSVVDLILPESGGSQNQLPSSPTQNETITPKWGRSVKPSATRLSALKRHSTNTTEPTNQKKRR</sequence>
<feature type="compositionally biased region" description="Polar residues" evidence="1">
    <location>
        <begin position="1614"/>
        <end position="1623"/>
    </location>
</feature>
<dbReference type="GO" id="GO:0006281">
    <property type="term" value="P:DNA repair"/>
    <property type="evidence" value="ECO:0007669"/>
    <property type="project" value="InterPro"/>
</dbReference>
<feature type="domain" description="FANCI solenoid 2" evidence="2">
    <location>
        <begin position="353"/>
        <end position="505"/>
    </location>
</feature>
<feature type="region of interest" description="Disordered" evidence="1">
    <location>
        <begin position="1484"/>
        <end position="1519"/>
    </location>
</feature>
<feature type="region of interest" description="Disordered" evidence="1">
    <location>
        <begin position="1613"/>
        <end position="1689"/>
    </location>
</feature>
<dbReference type="Pfam" id="PF14679">
    <property type="entry name" value="FANCI_HD1"/>
    <property type="match status" value="1"/>
</dbReference>
<dbReference type="PANTHER" id="PTHR21818">
    <property type="entry name" value="BC025462 PROTEIN"/>
    <property type="match status" value="1"/>
</dbReference>
<feature type="compositionally biased region" description="Basic and acidic residues" evidence="1">
    <location>
        <begin position="1484"/>
        <end position="1498"/>
    </location>
</feature>
<dbReference type="InterPro" id="IPR029314">
    <property type="entry name" value="FANCI_S4"/>
</dbReference>
<organism evidence="5 6">
    <name type="scientific">Clonorchis sinensis</name>
    <name type="common">Chinese liver fluke</name>
    <dbReference type="NCBI Taxonomy" id="79923"/>
    <lineage>
        <taxon>Eukaryota</taxon>
        <taxon>Metazoa</taxon>
        <taxon>Spiralia</taxon>
        <taxon>Lophotrochozoa</taxon>
        <taxon>Platyhelminthes</taxon>
        <taxon>Trematoda</taxon>
        <taxon>Digenea</taxon>
        <taxon>Opisthorchiida</taxon>
        <taxon>Opisthorchiata</taxon>
        <taxon>Opisthorchiidae</taxon>
        <taxon>Clonorchis</taxon>
    </lineage>
</organism>
<dbReference type="OrthoDB" id="195089at2759"/>
<evidence type="ECO:0000256" key="1">
    <source>
        <dbReference type="SAM" id="MobiDB-lite"/>
    </source>
</evidence>
<reference evidence="5 6" key="1">
    <citation type="journal article" date="2018" name="Biotechnol. Adv.">
        <title>Improved genomic resources and new bioinformatic workflow for the carcinogenic parasite Clonorchis sinensis: Biotechnological implications.</title>
        <authorList>
            <person name="Wang D."/>
            <person name="Korhonen P.K."/>
            <person name="Gasser R.B."/>
            <person name="Young N.D."/>
        </authorList>
    </citation>
    <scope>NUCLEOTIDE SEQUENCE [LARGE SCALE GENOMIC DNA]</scope>
    <source>
        <strain evidence="5">Cs-k2</strain>
    </source>
</reference>
<evidence type="ECO:0000259" key="4">
    <source>
        <dbReference type="Pfam" id="PF14679"/>
    </source>
</evidence>
<dbReference type="Proteomes" id="UP000286415">
    <property type="component" value="Unassembled WGS sequence"/>
</dbReference>
<dbReference type="EMBL" id="NIRI02000042">
    <property type="protein sequence ID" value="KAG5452081.1"/>
    <property type="molecule type" value="Genomic_DNA"/>
</dbReference>
<dbReference type="PANTHER" id="PTHR21818:SF0">
    <property type="entry name" value="FANCONI ANEMIA GROUP I PROTEIN"/>
    <property type="match status" value="1"/>
</dbReference>
<keyword evidence="6" id="KW-1185">Reference proteome</keyword>
<name>A0A8T1MTI5_CLOSI</name>
<feature type="compositionally biased region" description="Polar residues" evidence="1">
    <location>
        <begin position="1499"/>
        <end position="1519"/>
    </location>
</feature>
<reference evidence="5 6" key="2">
    <citation type="journal article" date="2021" name="Genomics">
        <title>High-quality reference genome for Clonorchis sinensis.</title>
        <authorList>
            <person name="Young N.D."/>
            <person name="Stroehlein A.J."/>
            <person name="Kinkar L."/>
            <person name="Wang T."/>
            <person name="Sohn W.M."/>
            <person name="Chang B.C.H."/>
            <person name="Kaur P."/>
            <person name="Weisz D."/>
            <person name="Dudchenko O."/>
            <person name="Aiden E.L."/>
            <person name="Korhonen P.K."/>
            <person name="Gasser R.B."/>
        </authorList>
    </citation>
    <scope>NUCLEOTIDE SEQUENCE [LARGE SCALE GENOMIC DNA]</scope>
    <source>
        <strain evidence="5">Cs-k2</strain>
    </source>
</reference>
<protein>
    <submittedName>
        <fullName evidence="5">Fanconi anemia group I protein</fullName>
    </submittedName>
</protein>
<dbReference type="InterPro" id="IPR026171">
    <property type="entry name" value="FANCI"/>
</dbReference>
<dbReference type="InterPro" id="IPR029310">
    <property type="entry name" value="FANCI_HD1"/>
</dbReference>
<feature type="domain" description="FANCI solenoid 4" evidence="3">
    <location>
        <begin position="1295"/>
        <end position="1574"/>
    </location>
</feature>
<evidence type="ECO:0000313" key="6">
    <source>
        <dbReference type="Proteomes" id="UP000286415"/>
    </source>
</evidence>
<dbReference type="InterPro" id="IPR016024">
    <property type="entry name" value="ARM-type_fold"/>
</dbReference>
<dbReference type="GO" id="GO:0070182">
    <property type="term" value="F:DNA polymerase binding"/>
    <property type="evidence" value="ECO:0007669"/>
    <property type="project" value="TreeGrafter"/>
</dbReference>
<gene>
    <name evidence="5" type="ORF">CSKR_111123</name>
</gene>
<feature type="compositionally biased region" description="Polar residues" evidence="1">
    <location>
        <begin position="1638"/>
        <end position="1654"/>
    </location>
</feature>
<evidence type="ECO:0000313" key="5">
    <source>
        <dbReference type="EMBL" id="KAG5452081.1"/>
    </source>
</evidence>
<comment type="caution">
    <text evidence="5">The sequence shown here is derived from an EMBL/GenBank/DDBJ whole genome shotgun (WGS) entry which is preliminary data.</text>
</comment>
<accession>A0A8T1MTI5</accession>
<dbReference type="SUPFAM" id="SSF48371">
    <property type="entry name" value="ARM repeat"/>
    <property type="match status" value="1"/>
</dbReference>
<dbReference type="Pfam" id="PF14676">
    <property type="entry name" value="FANCI_S2"/>
    <property type="match status" value="1"/>
</dbReference>
<evidence type="ECO:0000259" key="3">
    <source>
        <dbReference type="Pfam" id="PF14678"/>
    </source>
</evidence>
<proteinExistence type="predicted"/>